<dbReference type="InterPro" id="IPR001251">
    <property type="entry name" value="CRAL-TRIO_dom"/>
</dbReference>
<dbReference type="PANTHER" id="PTHR47041:SF2">
    <property type="entry name" value="SEC14 CYTOSOLIC FACTOR FAMILY PROTEIN _ PHOSPHOGLYCERIDE TRANSFER FAMILY PROTEIN"/>
    <property type="match status" value="1"/>
</dbReference>
<evidence type="ECO:0000259" key="3">
    <source>
        <dbReference type="PROSITE" id="PS50191"/>
    </source>
</evidence>
<evidence type="ECO:0000256" key="1">
    <source>
        <dbReference type="SAM" id="MobiDB-lite"/>
    </source>
</evidence>
<dbReference type="Gene3D" id="3.40.525.10">
    <property type="entry name" value="CRAL-TRIO lipid binding domain"/>
    <property type="match status" value="1"/>
</dbReference>
<keyword evidence="2" id="KW-1133">Transmembrane helix</keyword>
<dbReference type="Pfam" id="PF00650">
    <property type="entry name" value="CRAL_TRIO"/>
    <property type="match status" value="1"/>
</dbReference>
<comment type="caution">
    <text evidence="4">The sequence shown here is derived from an EMBL/GenBank/DDBJ whole genome shotgun (WGS) entry which is preliminary data.</text>
</comment>
<dbReference type="SMART" id="SM00516">
    <property type="entry name" value="SEC14"/>
    <property type="match status" value="1"/>
</dbReference>
<dbReference type="InterPro" id="IPR036865">
    <property type="entry name" value="CRAL-TRIO_dom_sf"/>
</dbReference>
<organism evidence="4 5">
    <name type="scientific">Dillenia turbinata</name>
    <dbReference type="NCBI Taxonomy" id="194707"/>
    <lineage>
        <taxon>Eukaryota</taxon>
        <taxon>Viridiplantae</taxon>
        <taxon>Streptophyta</taxon>
        <taxon>Embryophyta</taxon>
        <taxon>Tracheophyta</taxon>
        <taxon>Spermatophyta</taxon>
        <taxon>Magnoliopsida</taxon>
        <taxon>eudicotyledons</taxon>
        <taxon>Gunneridae</taxon>
        <taxon>Pentapetalae</taxon>
        <taxon>Dilleniales</taxon>
        <taxon>Dilleniaceae</taxon>
        <taxon>Dillenia</taxon>
    </lineage>
</organism>
<evidence type="ECO:0000313" key="5">
    <source>
        <dbReference type="Proteomes" id="UP001370490"/>
    </source>
</evidence>
<feature type="non-terminal residue" evidence="4">
    <location>
        <position position="1"/>
    </location>
</feature>
<dbReference type="PANTHER" id="PTHR47041">
    <property type="entry name" value="SEC14 CYTOSOLIC FACTOR FAMILY PROTEIN / PHOSPHOGLYCERIDE TRANSFER FAMILY PROTEIN"/>
    <property type="match status" value="1"/>
</dbReference>
<sequence length="498" mass="55249">LSLLFAMGDSLHSSGSTKNPGMRIANNHKNASNRCIVATGSNPLSPKSFRHVASLDSHKMGRAAAGHVALFLLKLAGLEMVRRFSTSKCPFVWRGLQALQVLCYPPVKWIQNWPLFRGLVKGAQACSYSFSQSLSRPLLVLSIATAFSDPSECSNKMSTAIGTPHGRNDCHASSEANSEPSLIQSTTDTSEALQGSSAEDWLLKLHTELENQGISLPERINDDEIRRFYVAANGDFSCLLSLIKKTIHWRETYRILTEPELETWSKVVFWHGVDVKGCPCLFIRLGVACIGLAPSDRPRFTQAVVSQIEHGILHLLDSESTDITVVVDCDKINPLRIPMQMLRSCCSILQNNFPHRLGCLFVIRLPPVARILKPATRKRVKVEGQFYERLLSEYLQTIPSYLGGNCKCLRCSNISNSNKQHLLAIDQTCTPEPNYSTNNCDDLPSPSPTFHTGPMDVNYNQVLITAIISVLMVWLFMVLLVGIADPESRAFSSSHDKH</sequence>
<dbReference type="Proteomes" id="UP001370490">
    <property type="component" value="Unassembled WGS sequence"/>
</dbReference>
<proteinExistence type="predicted"/>
<feature type="region of interest" description="Disordered" evidence="1">
    <location>
        <begin position="158"/>
        <end position="183"/>
    </location>
</feature>
<name>A0AAN8Z6Q9_9MAGN</name>
<evidence type="ECO:0000313" key="4">
    <source>
        <dbReference type="EMBL" id="KAK6926942.1"/>
    </source>
</evidence>
<accession>A0AAN8Z6Q9</accession>
<keyword evidence="5" id="KW-1185">Reference proteome</keyword>
<protein>
    <submittedName>
        <fullName evidence="4">CRAL-TRIO lipid binding domain</fullName>
    </submittedName>
</protein>
<feature type="transmembrane region" description="Helical" evidence="2">
    <location>
        <begin position="462"/>
        <end position="484"/>
    </location>
</feature>
<keyword evidence="2" id="KW-0472">Membrane</keyword>
<feature type="domain" description="CRAL-TRIO" evidence="3">
    <location>
        <begin position="258"/>
        <end position="410"/>
    </location>
</feature>
<dbReference type="EMBL" id="JBAMMX010000015">
    <property type="protein sequence ID" value="KAK6926942.1"/>
    <property type="molecule type" value="Genomic_DNA"/>
</dbReference>
<gene>
    <name evidence="4" type="ORF">RJ641_008661</name>
</gene>
<keyword evidence="2" id="KW-0812">Transmembrane</keyword>
<reference evidence="4 5" key="1">
    <citation type="submission" date="2023-12" db="EMBL/GenBank/DDBJ databases">
        <title>A high-quality genome assembly for Dillenia turbinata (Dilleniales).</title>
        <authorList>
            <person name="Chanderbali A."/>
        </authorList>
    </citation>
    <scope>NUCLEOTIDE SEQUENCE [LARGE SCALE GENOMIC DNA]</scope>
    <source>
        <strain evidence="4">LSX21</strain>
        <tissue evidence="4">Leaf</tissue>
    </source>
</reference>
<evidence type="ECO:0000256" key="2">
    <source>
        <dbReference type="SAM" id="Phobius"/>
    </source>
</evidence>
<dbReference type="CDD" id="cd00170">
    <property type="entry name" value="SEC14"/>
    <property type="match status" value="1"/>
</dbReference>
<dbReference type="SUPFAM" id="SSF52087">
    <property type="entry name" value="CRAL/TRIO domain"/>
    <property type="match status" value="1"/>
</dbReference>
<feature type="compositionally biased region" description="Polar residues" evidence="1">
    <location>
        <begin position="174"/>
        <end position="183"/>
    </location>
</feature>
<dbReference type="AlphaFoldDB" id="A0AAN8Z6Q9"/>
<dbReference type="PROSITE" id="PS50191">
    <property type="entry name" value="CRAL_TRIO"/>
    <property type="match status" value="1"/>
</dbReference>